<dbReference type="PANTHER" id="PTHR11138:SF5">
    <property type="entry name" value="METHIONYL-TRNA FORMYLTRANSFERASE, MITOCHONDRIAL"/>
    <property type="match status" value="1"/>
</dbReference>
<dbReference type="InterPro" id="IPR036477">
    <property type="entry name" value="Formyl_transf_N_sf"/>
</dbReference>
<dbReference type="CDD" id="cd08646">
    <property type="entry name" value="FMT_core_Met-tRNA-FMT_N"/>
    <property type="match status" value="1"/>
</dbReference>
<keyword evidence="4 5" id="KW-0648">Protein biosynthesis</keyword>
<dbReference type="InterPro" id="IPR002376">
    <property type="entry name" value="Formyl_transf_N"/>
</dbReference>
<dbReference type="SUPFAM" id="SSF53328">
    <property type="entry name" value="Formyltransferase"/>
    <property type="match status" value="1"/>
</dbReference>
<protein>
    <recommendedName>
        <fullName evidence="2 5">Methionyl-tRNA formyltransferase</fullName>
        <ecNumber evidence="2 5">2.1.2.9</ecNumber>
    </recommendedName>
</protein>
<evidence type="ECO:0000313" key="10">
    <source>
        <dbReference type="Proteomes" id="UP000008229"/>
    </source>
</evidence>
<evidence type="ECO:0000256" key="6">
    <source>
        <dbReference type="SAM" id="MobiDB-lite"/>
    </source>
</evidence>
<dbReference type="PANTHER" id="PTHR11138">
    <property type="entry name" value="METHIONYL-TRNA FORMYLTRANSFERASE"/>
    <property type="match status" value="1"/>
</dbReference>
<proteinExistence type="inferred from homology"/>
<comment type="catalytic activity">
    <reaction evidence="5">
        <text>L-methionyl-tRNA(fMet) + (6R)-10-formyltetrahydrofolate = N-formyl-L-methionyl-tRNA(fMet) + (6S)-5,6,7,8-tetrahydrofolate + H(+)</text>
        <dbReference type="Rhea" id="RHEA:24380"/>
        <dbReference type="Rhea" id="RHEA-COMP:9952"/>
        <dbReference type="Rhea" id="RHEA-COMP:9953"/>
        <dbReference type="ChEBI" id="CHEBI:15378"/>
        <dbReference type="ChEBI" id="CHEBI:57453"/>
        <dbReference type="ChEBI" id="CHEBI:78530"/>
        <dbReference type="ChEBI" id="CHEBI:78844"/>
        <dbReference type="ChEBI" id="CHEBI:195366"/>
        <dbReference type="EC" id="2.1.2.9"/>
    </reaction>
</comment>
<evidence type="ECO:0000259" key="8">
    <source>
        <dbReference type="Pfam" id="PF02911"/>
    </source>
</evidence>
<comment type="function">
    <text evidence="5">Attaches a formyl group to the free amino group of methionyl-tRNA(fMet). The formyl group appears to play a dual role in the initiator identity of N-formylmethionyl-tRNA by promoting its recognition by IF2 and preventing the misappropriation of this tRNA by the elongation apparatus.</text>
</comment>
<dbReference type="Proteomes" id="UP000008229">
    <property type="component" value="Chromosome"/>
</dbReference>
<dbReference type="Pfam" id="PF02911">
    <property type="entry name" value="Formyl_trans_C"/>
    <property type="match status" value="1"/>
</dbReference>
<evidence type="ECO:0000256" key="2">
    <source>
        <dbReference type="ARBA" id="ARBA00012261"/>
    </source>
</evidence>
<dbReference type="Pfam" id="PF00551">
    <property type="entry name" value="Formyl_trans_N"/>
    <property type="match status" value="1"/>
</dbReference>
<sequence>MRTVYLGTSPFAAAILERLADSPHHPQLVVTRPDRPKGRGRRLQSPAVAETARALGIALDQPEDVNGEEARARIAAAAPDAVIVCAFGALIKEPLLSEHELLNVHPSLLPRWRGAAPVERAIMAGDAETGVAIMRLTAGLDSGPVCLLEREPIGSQDTYGSLALRLERLGGDLLVRALDERRPFVEQVEEGVTYAEKIGPEDRTLDPARDDAAQLDRVVRALTPHIGARLALADGSFLGVVAARPAEAVPADAAAPDAAAAPAPPPGALADRGGRLLLGAAGASALELLTVQPPGGRPMGAADYMRGRSLV</sequence>
<evidence type="ECO:0000256" key="4">
    <source>
        <dbReference type="ARBA" id="ARBA00022917"/>
    </source>
</evidence>
<dbReference type="OrthoDB" id="9802815at2"/>
<dbReference type="GO" id="GO:0005829">
    <property type="term" value="C:cytosol"/>
    <property type="evidence" value="ECO:0007669"/>
    <property type="project" value="TreeGrafter"/>
</dbReference>
<evidence type="ECO:0000256" key="3">
    <source>
        <dbReference type="ARBA" id="ARBA00022679"/>
    </source>
</evidence>
<evidence type="ECO:0000256" key="5">
    <source>
        <dbReference type="HAMAP-Rule" id="MF_00182"/>
    </source>
</evidence>
<dbReference type="GO" id="GO:0004479">
    <property type="term" value="F:methionyl-tRNA formyltransferase activity"/>
    <property type="evidence" value="ECO:0007669"/>
    <property type="project" value="UniProtKB-UniRule"/>
</dbReference>
<feature type="domain" description="Formyl transferase N-terminal" evidence="7">
    <location>
        <begin position="1"/>
        <end position="178"/>
    </location>
</feature>
<dbReference type="SUPFAM" id="SSF50486">
    <property type="entry name" value="FMT C-terminal domain-like"/>
    <property type="match status" value="1"/>
</dbReference>
<dbReference type="AlphaFoldDB" id="D3F1H9"/>
<feature type="region of interest" description="Disordered" evidence="6">
    <location>
        <begin position="25"/>
        <end position="45"/>
    </location>
</feature>
<reference evidence="9 10" key="1">
    <citation type="journal article" date="2010" name="Stand. Genomic Sci.">
        <title>Complete genome sequence of Conexibacter woesei type strain (ID131577).</title>
        <authorList>
            <person name="Pukall R."/>
            <person name="Lapidus A."/>
            <person name="Glavina Del Rio T."/>
            <person name="Copeland A."/>
            <person name="Tice H."/>
            <person name="Cheng J.-F."/>
            <person name="Lucas S."/>
            <person name="Chen F."/>
            <person name="Nolan M."/>
            <person name="Bruce D."/>
            <person name="Goodwin L."/>
            <person name="Pitluck S."/>
            <person name="Mavromatis K."/>
            <person name="Ivanova N."/>
            <person name="Ovchinnikova G."/>
            <person name="Pati A."/>
            <person name="Chen A."/>
            <person name="Palaniappan K."/>
            <person name="Land M."/>
            <person name="Hauser L."/>
            <person name="Chang Y.-J."/>
            <person name="Jeffries C.D."/>
            <person name="Chain P."/>
            <person name="Meincke L."/>
            <person name="Sims D."/>
            <person name="Brettin T."/>
            <person name="Detter J.C."/>
            <person name="Rohde M."/>
            <person name="Goeker M."/>
            <person name="Bristow J."/>
            <person name="Eisen J.A."/>
            <person name="Markowitz V."/>
            <person name="Kyrpides N.C."/>
            <person name="Klenk H.-P."/>
            <person name="Hugenholtz P."/>
        </authorList>
    </citation>
    <scope>NUCLEOTIDE SEQUENCE [LARGE SCALE GENOMIC DNA]</scope>
    <source>
        <strain evidence="10">DSM 14684 / CIP 108061 / JCM 11494 / NBRC 100937 / ID131577</strain>
    </source>
</reference>
<reference evidence="10" key="2">
    <citation type="submission" date="2010-01" db="EMBL/GenBank/DDBJ databases">
        <title>The complete genome of Conexibacter woesei DSM 14684.</title>
        <authorList>
            <consortium name="US DOE Joint Genome Institute (JGI-PGF)"/>
            <person name="Lucas S."/>
            <person name="Copeland A."/>
            <person name="Lapidus A."/>
            <person name="Glavina del Rio T."/>
            <person name="Dalin E."/>
            <person name="Tice H."/>
            <person name="Bruce D."/>
            <person name="Goodwin L."/>
            <person name="Pitluck S."/>
            <person name="Kyrpides N."/>
            <person name="Mavromatis K."/>
            <person name="Ivanova N."/>
            <person name="Mikhailova N."/>
            <person name="Chertkov O."/>
            <person name="Brettin T."/>
            <person name="Detter J.C."/>
            <person name="Han C."/>
            <person name="Larimer F."/>
            <person name="Land M."/>
            <person name="Hauser L."/>
            <person name="Markowitz V."/>
            <person name="Cheng J.-F."/>
            <person name="Hugenholtz P."/>
            <person name="Woyke T."/>
            <person name="Wu D."/>
            <person name="Pukall R."/>
            <person name="Steenblock K."/>
            <person name="Schneider S."/>
            <person name="Klenk H.-P."/>
            <person name="Eisen J.A."/>
        </authorList>
    </citation>
    <scope>NUCLEOTIDE SEQUENCE [LARGE SCALE GENOMIC DNA]</scope>
    <source>
        <strain evidence="10">DSM 14684 / CIP 108061 / JCM 11494 / NBRC 100937 / ID131577</strain>
    </source>
</reference>
<gene>
    <name evidence="5" type="primary">fmt</name>
    <name evidence="9" type="ordered locus">Cwoe_3725</name>
</gene>
<dbReference type="Gene3D" id="3.40.50.12230">
    <property type="match status" value="1"/>
</dbReference>
<dbReference type="InterPro" id="IPR005793">
    <property type="entry name" value="Formyl_trans_C"/>
</dbReference>
<dbReference type="EC" id="2.1.2.9" evidence="2 5"/>
<dbReference type="STRING" id="469383.Cwoe_3725"/>
<accession>D3F1H9</accession>
<dbReference type="HAMAP" id="MF_00182">
    <property type="entry name" value="Formyl_trans"/>
    <property type="match status" value="1"/>
</dbReference>
<dbReference type="InterPro" id="IPR041711">
    <property type="entry name" value="Met-tRNA-FMT_N"/>
</dbReference>
<dbReference type="InterPro" id="IPR011034">
    <property type="entry name" value="Formyl_transferase-like_C_sf"/>
</dbReference>
<evidence type="ECO:0000256" key="1">
    <source>
        <dbReference type="ARBA" id="ARBA00010699"/>
    </source>
</evidence>
<evidence type="ECO:0000313" key="9">
    <source>
        <dbReference type="EMBL" id="ADB52142.1"/>
    </source>
</evidence>
<dbReference type="HOGENOM" id="CLU_033347_1_1_11"/>
<dbReference type="KEGG" id="cwo:Cwoe_3725"/>
<dbReference type="EMBL" id="CP001854">
    <property type="protein sequence ID" value="ADB52142.1"/>
    <property type="molecule type" value="Genomic_DNA"/>
</dbReference>
<dbReference type="InterPro" id="IPR005794">
    <property type="entry name" value="Fmt"/>
</dbReference>
<keyword evidence="3 5" id="KW-0808">Transferase</keyword>
<feature type="domain" description="Formyl transferase C-terminal" evidence="8">
    <location>
        <begin position="197"/>
        <end position="308"/>
    </location>
</feature>
<feature type="binding site" evidence="5">
    <location>
        <begin position="107"/>
        <end position="110"/>
    </location>
    <ligand>
        <name>(6S)-5,6,7,8-tetrahydrofolate</name>
        <dbReference type="ChEBI" id="CHEBI:57453"/>
    </ligand>
</feature>
<keyword evidence="10" id="KW-1185">Reference proteome</keyword>
<name>D3F1H9_CONWI</name>
<comment type="similarity">
    <text evidence="1 5">Belongs to the Fmt family.</text>
</comment>
<evidence type="ECO:0000259" key="7">
    <source>
        <dbReference type="Pfam" id="PF00551"/>
    </source>
</evidence>
<dbReference type="eggNOG" id="COG0223">
    <property type="taxonomic scope" value="Bacteria"/>
</dbReference>
<dbReference type="RefSeq" id="WP_012935193.1">
    <property type="nucleotide sequence ID" value="NC_013739.1"/>
</dbReference>
<organism evidence="9 10">
    <name type="scientific">Conexibacter woesei (strain DSM 14684 / CCUG 47730 / CIP 108061 / JCM 11494 / NBRC 100937 / ID131577)</name>
    <dbReference type="NCBI Taxonomy" id="469383"/>
    <lineage>
        <taxon>Bacteria</taxon>
        <taxon>Bacillati</taxon>
        <taxon>Actinomycetota</taxon>
        <taxon>Thermoleophilia</taxon>
        <taxon>Solirubrobacterales</taxon>
        <taxon>Conexibacteraceae</taxon>
        <taxon>Conexibacter</taxon>
    </lineage>
</organism>